<sequence length="212" mass="24053">MNKIYLVWNIFTAQFYVGSTTKEIKGRILDHFQKSAKKVDNKFHKAIENYGSQAFDYLWIDFTDTTDELAQKEAYYIEAYNALSAGYNSDRGGGFRKTIYKFEMNNIEPIATYDTLEEAGNSVNASRKTISNACLGSLKTAKGFLWSYTPEYPEVEDKRSKIVYQYGLDGLLLATFSTACEASKVLGIGLSSITRCCRGERKQTSGYKFCYK</sequence>
<accession>A0A5M6C9V8</accession>
<dbReference type="Gene3D" id="1.10.10.10">
    <property type="entry name" value="Winged helix-like DNA-binding domain superfamily/Winged helix DNA-binding domain"/>
    <property type="match status" value="2"/>
</dbReference>
<dbReference type="InterPro" id="IPR010896">
    <property type="entry name" value="NUMOD1"/>
</dbReference>
<gene>
    <name evidence="2" type="ORF">F0460_14810</name>
</gene>
<feature type="domain" description="GIY-YIG" evidence="1">
    <location>
        <begin position="1"/>
        <end position="89"/>
    </location>
</feature>
<dbReference type="SUPFAM" id="SSF82771">
    <property type="entry name" value="GIY-YIG endonuclease"/>
    <property type="match status" value="1"/>
</dbReference>
<name>A0A5M6C9V8_9FLAO</name>
<dbReference type="SMART" id="SM00465">
    <property type="entry name" value="GIYc"/>
    <property type="match status" value="1"/>
</dbReference>
<evidence type="ECO:0000259" key="1">
    <source>
        <dbReference type="PROSITE" id="PS50164"/>
    </source>
</evidence>
<keyword evidence="3" id="KW-1185">Reference proteome</keyword>
<dbReference type="SMART" id="SM00497">
    <property type="entry name" value="IENR1"/>
    <property type="match status" value="2"/>
</dbReference>
<dbReference type="SUPFAM" id="SSF64496">
    <property type="entry name" value="DNA-binding domain of intron-encoded endonucleases"/>
    <property type="match status" value="1"/>
</dbReference>
<dbReference type="Proteomes" id="UP000325141">
    <property type="component" value="Unassembled WGS sequence"/>
</dbReference>
<dbReference type="AlphaFoldDB" id="A0A5M6C9V8"/>
<keyword evidence="2" id="KW-0540">Nuclease</keyword>
<dbReference type="GO" id="GO:0004519">
    <property type="term" value="F:endonuclease activity"/>
    <property type="evidence" value="ECO:0007669"/>
    <property type="project" value="UniProtKB-KW"/>
</dbReference>
<dbReference type="InterPro" id="IPR036388">
    <property type="entry name" value="WH-like_DNA-bd_sf"/>
</dbReference>
<protein>
    <submittedName>
        <fullName evidence="2">Endonuclease</fullName>
    </submittedName>
</protein>
<dbReference type="EMBL" id="VWSG01000015">
    <property type="protein sequence ID" value="KAA5531884.1"/>
    <property type="molecule type" value="Genomic_DNA"/>
</dbReference>
<evidence type="ECO:0000313" key="2">
    <source>
        <dbReference type="EMBL" id="KAA5531884.1"/>
    </source>
</evidence>
<organism evidence="2 3">
    <name type="scientific">Paenimyroides baculatum</name>
    <dbReference type="NCBI Taxonomy" id="2608000"/>
    <lineage>
        <taxon>Bacteria</taxon>
        <taxon>Pseudomonadati</taxon>
        <taxon>Bacteroidota</taxon>
        <taxon>Flavobacteriia</taxon>
        <taxon>Flavobacteriales</taxon>
        <taxon>Flavobacteriaceae</taxon>
        <taxon>Paenimyroides</taxon>
    </lineage>
</organism>
<evidence type="ECO:0000313" key="3">
    <source>
        <dbReference type="Proteomes" id="UP000325141"/>
    </source>
</evidence>
<dbReference type="InterPro" id="IPR006350">
    <property type="entry name" value="Intron_endoG1"/>
</dbReference>
<dbReference type="PROSITE" id="PS50164">
    <property type="entry name" value="GIY_YIG"/>
    <property type="match status" value="1"/>
</dbReference>
<dbReference type="Gene3D" id="3.40.1440.10">
    <property type="entry name" value="GIY-YIG endonuclease"/>
    <property type="match status" value="1"/>
</dbReference>
<proteinExistence type="predicted"/>
<comment type="caution">
    <text evidence="2">The sequence shown here is derived from an EMBL/GenBank/DDBJ whole genome shotgun (WGS) entry which is preliminary data.</text>
</comment>
<dbReference type="NCBIfam" id="TIGR01453">
    <property type="entry name" value="grpIintron_endo"/>
    <property type="match status" value="1"/>
</dbReference>
<dbReference type="InterPro" id="IPR003647">
    <property type="entry name" value="Intron_nuc_1_rpt"/>
</dbReference>
<reference evidence="2 3" key="1">
    <citation type="submission" date="2019-09" db="EMBL/GenBank/DDBJ databases">
        <title>Genome sequence and assembly of Flavobacterium sp.</title>
        <authorList>
            <person name="Chhetri G."/>
        </authorList>
    </citation>
    <scope>NUCLEOTIDE SEQUENCE [LARGE SCALE GENOMIC DNA]</scope>
    <source>
        <strain evidence="2 3">SNL9</strain>
    </source>
</reference>
<dbReference type="RefSeq" id="WP_150014615.1">
    <property type="nucleotide sequence ID" value="NZ_VWSG01000015.1"/>
</dbReference>
<keyword evidence="2" id="KW-0255">Endonuclease</keyword>
<dbReference type="InterPro" id="IPR035901">
    <property type="entry name" value="GIY-YIG_endonuc_sf"/>
</dbReference>
<dbReference type="InterPro" id="IPR000305">
    <property type="entry name" value="GIY-YIG_endonuc"/>
</dbReference>
<dbReference type="Pfam" id="PF01541">
    <property type="entry name" value="GIY-YIG"/>
    <property type="match status" value="1"/>
</dbReference>
<keyword evidence="2" id="KW-0378">Hydrolase</keyword>
<dbReference type="Pfam" id="PF07453">
    <property type="entry name" value="NUMOD1"/>
    <property type="match status" value="1"/>
</dbReference>